<dbReference type="PANTHER" id="PTHR11616">
    <property type="entry name" value="SODIUM/CHLORIDE DEPENDENT TRANSPORTER"/>
    <property type="match status" value="1"/>
</dbReference>
<dbReference type="Proteomes" id="UP000192578">
    <property type="component" value="Unassembled WGS sequence"/>
</dbReference>
<dbReference type="InterPro" id="IPR000175">
    <property type="entry name" value="Na/ntran_symport"/>
</dbReference>
<evidence type="ECO:0000256" key="2">
    <source>
        <dbReference type="ARBA" id="ARBA00022448"/>
    </source>
</evidence>
<feature type="transmembrane region" description="Helical" evidence="8">
    <location>
        <begin position="94"/>
        <end position="113"/>
    </location>
</feature>
<evidence type="ECO:0000256" key="3">
    <source>
        <dbReference type="ARBA" id="ARBA00022692"/>
    </source>
</evidence>
<evidence type="ECO:0000256" key="6">
    <source>
        <dbReference type="ARBA" id="ARBA00023136"/>
    </source>
</evidence>
<dbReference type="Pfam" id="PF00209">
    <property type="entry name" value="SNF"/>
    <property type="match status" value="1"/>
</dbReference>
<sequence>MPKKQLERESLPSYPRRMQACLHFPTELLKKGFELVKLCHPHPVIDLGGDGAGFAVILIAFFEILAVFLAYGLKRLQHNLDFMMKYTPSIYFRSCWVIIAPLVLLFIFIYSMADYKPFATNNPDGKYPKGADGIGQTHNGNPALIGRAVEMAEFLPARSGGASRVFSPTSSLCGPHPESLKRWDPSGNEASSSPPPTCSPQRSMIPRRSLQQPASLPPKGSFLGAPAGCVWISSPNGHAAMALLEYHWNPMRAVTHTSQPRPRFVPLAKVGGRHMCLCRFRR</sequence>
<name>A0A9X6NR18_HYPEX</name>
<dbReference type="GO" id="GO:0005886">
    <property type="term" value="C:plasma membrane"/>
    <property type="evidence" value="ECO:0007669"/>
    <property type="project" value="TreeGrafter"/>
</dbReference>
<dbReference type="SUPFAM" id="SSF161070">
    <property type="entry name" value="SNF-like"/>
    <property type="match status" value="1"/>
</dbReference>
<keyword evidence="2" id="KW-0813">Transport</keyword>
<keyword evidence="6 8" id="KW-0472">Membrane</keyword>
<evidence type="ECO:0000313" key="9">
    <source>
        <dbReference type="EMBL" id="OWA55211.1"/>
    </source>
</evidence>
<dbReference type="InterPro" id="IPR037272">
    <property type="entry name" value="SNS_sf"/>
</dbReference>
<gene>
    <name evidence="9" type="ORF">BV898_19599</name>
</gene>
<proteinExistence type="predicted"/>
<dbReference type="GO" id="GO:0005283">
    <property type="term" value="F:amino acid:sodium symporter activity"/>
    <property type="evidence" value="ECO:0007669"/>
    <property type="project" value="TreeGrafter"/>
</dbReference>
<comment type="caution">
    <text evidence="9">The sequence shown here is derived from an EMBL/GenBank/DDBJ whole genome shotgun (WGS) entry which is preliminary data.</text>
</comment>
<dbReference type="EMBL" id="MTYJ01000580">
    <property type="protein sequence ID" value="OWA55211.1"/>
    <property type="molecule type" value="Genomic_DNA"/>
</dbReference>
<keyword evidence="10" id="KW-1185">Reference proteome</keyword>
<protein>
    <submittedName>
        <fullName evidence="9">Uncharacterized protein</fullName>
    </submittedName>
</protein>
<reference evidence="10" key="1">
    <citation type="submission" date="2017-01" db="EMBL/GenBank/DDBJ databases">
        <title>Comparative genomics of anhydrobiosis in the tardigrade Hypsibius dujardini.</title>
        <authorList>
            <person name="Yoshida Y."/>
            <person name="Koutsovoulos G."/>
            <person name="Laetsch D."/>
            <person name="Stevens L."/>
            <person name="Kumar S."/>
            <person name="Horikawa D."/>
            <person name="Ishino K."/>
            <person name="Komine S."/>
            <person name="Tomita M."/>
            <person name="Blaxter M."/>
            <person name="Arakawa K."/>
        </authorList>
    </citation>
    <scope>NUCLEOTIDE SEQUENCE [LARGE SCALE GENOMIC DNA]</scope>
    <source>
        <strain evidence="10">Z151</strain>
    </source>
</reference>
<dbReference type="PANTHER" id="PTHR11616:SF241">
    <property type="entry name" value="SODIUM- AND CHLORIDE-DEPENDENT GLYCINE TRANSPORTER 2"/>
    <property type="match status" value="1"/>
</dbReference>
<dbReference type="PROSITE" id="PS50267">
    <property type="entry name" value="NA_NEUROTRAN_SYMP_3"/>
    <property type="match status" value="1"/>
</dbReference>
<evidence type="ECO:0000256" key="1">
    <source>
        <dbReference type="ARBA" id="ARBA00004141"/>
    </source>
</evidence>
<dbReference type="OrthoDB" id="7474693at2759"/>
<comment type="subcellular location">
    <subcellularLocation>
        <location evidence="1">Membrane</location>
        <topology evidence="1">Multi-pass membrane protein</topology>
    </subcellularLocation>
</comment>
<accession>A0A9X6NR18</accession>
<evidence type="ECO:0000256" key="5">
    <source>
        <dbReference type="ARBA" id="ARBA00022989"/>
    </source>
</evidence>
<evidence type="ECO:0000313" key="10">
    <source>
        <dbReference type="Proteomes" id="UP000192578"/>
    </source>
</evidence>
<dbReference type="PRINTS" id="PR00176">
    <property type="entry name" value="NANEUSMPORT"/>
</dbReference>
<keyword evidence="4" id="KW-0769">Symport</keyword>
<evidence type="ECO:0000256" key="4">
    <source>
        <dbReference type="ARBA" id="ARBA00022847"/>
    </source>
</evidence>
<feature type="region of interest" description="Disordered" evidence="7">
    <location>
        <begin position="161"/>
        <end position="218"/>
    </location>
</feature>
<evidence type="ECO:0000256" key="8">
    <source>
        <dbReference type="SAM" id="Phobius"/>
    </source>
</evidence>
<organism evidence="9 10">
    <name type="scientific">Hypsibius exemplaris</name>
    <name type="common">Freshwater tardigrade</name>
    <dbReference type="NCBI Taxonomy" id="2072580"/>
    <lineage>
        <taxon>Eukaryota</taxon>
        <taxon>Metazoa</taxon>
        <taxon>Ecdysozoa</taxon>
        <taxon>Tardigrada</taxon>
        <taxon>Eutardigrada</taxon>
        <taxon>Parachela</taxon>
        <taxon>Hypsibioidea</taxon>
        <taxon>Hypsibiidae</taxon>
        <taxon>Hypsibius</taxon>
    </lineage>
</organism>
<keyword evidence="3 8" id="KW-0812">Transmembrane</keyword>
<dbReference type="GO" id="GO:0089718">
    <property type="term" value="P:amino acid import across plasma membrane"/>
    <property type="evidence" value="ECO:0007669"/>
    <property type="project" value="TreeGrafter"/>
</dbReference>
<dbReference type="AlphaFoldDB" id="A0A9X6NR18"/>
<evidence type="ECO:0000256" key="7">
    <source>
        <dbReference type="SAM" id="MobiDB-lite"/>
    </source>
</evidence>
<keyword evidence="5 8" id="KW-1133">Transmembrane helix</keyword>
<feature type="transmembrane region" description="Helical" evidence="8">
    <location>
        <begin position="52"/>
        <end position="73"/>
    </location>
</feature>